<sequence>MARYNSGQELSKLQLHEFWLYAELTPDQVKDYILKIRPGESVWSHHDANQFLLYSVDYKESTEKGRFTTVAKHMSLSALWSEAELKPSIVLEEILKVESTDDLADRPYLQHQCPLKVTPKNHSSQYFHRSDGGRNSQRGFKFLDRKEQEPSEGLAEATPVGKKKTGTHATDNTFLCCVRKDDEKDISKEHAGDVAGVSATIRARQEKAQLAGMRRLLRQKKRDEATREATNEEYMKHKKLSADQISLYHMVQRQVKRDLRKVRKEFLISSACQDIMQLSEISLQAMKHGQLVYKC</sequence>
<comment type="caution">
    <text evidence="1">The sequence shown here is derived from an EMBL/GenBank/DDBJ whole genome shotgun (WGS) entry which is preliminary data.</text>
</comment>
<proteinExistence type="predicted"/>
<evidence type="ECO:0000313" key="2">
    <source>
        <dbReference type="Proteomes" id="UP001163321"/>
    </source>
</evidence>
<evidence type="ECO:0000313" key="1">
    <source>
        <dbReference type="EMBL" id="KAI9913500.1"/>
    </source>
</evidence>
<dbReference type="EMBL" id="CM047583">
    <property type="protein sequence ID" value="KAI9913500.1"/>
    <property type="molecule type" value="Genomic_DNA"/>
</dbReference>
<protein>
    <submittedName>
        <fullName evidence="1">Uncharacterized protein</fullName>
    </submittedName>
</protein>
<organism evidence="1 2">
    <name type="scientific">Peronosclerospora sorghi</name>
    <dbReference type="NCBI Taxonomy" id="230839"/>
    <lineage>
        <taxon>Eukaryota</taxon>
        <taxon>Sar</taxon>
        <taxon>Stramenopiles</taxon>
        <taxon>Oomycota</taxon>
        <taxon>Peronosporomycetes</taxon>
        <taxon>Peronosporales</taxon>
        <taxon>Peronosporaceae</taxon>
        <taxon>Peronosclerospora</taxon>
    </lineage>
</organism>
<accession>A0ACC0W4D6</accession>
<reference evidence="1 2" key="1">
    <citation type="journal article" date="2022" name="bioRxiv">
        <title>The genome of the oomycete Peronosclerospora sorghi, a cosmopolitan pathogen of maize and sorghum, is inflated with dispersed pseudogenes.</title>
        <authorList>
            <person name="Fletcher K."/>
            <person name="Martin F."/>
            <person name="Isakeit T."/>
            <person name="Cavanaugh K."/>
            <person name="Magill C."/>
            <person name="Michelmore R."/>
        </authorList>
    </citation>
    <scope>NUCLEOTIDE SEQUENCE [LARGE SCALE GENOMIC DNA]</scope>
    <source>
        <strain evidence="1">P6</strain>
    </source>
</reference>
<gene>
    <name evidence="1" type="ORF">PsorP6_006221</name>
</gene>
<dbReference type="Proteomes" id="UP001163321">
    <property type="component" value="Chromosome 4"/>
</dbReference>
<keyword evidence="2" id="KW-1185">Reference proteome</keyword>
<name>A0ACC0W4D6_9STRA</name>